<dbReference type="InterPro" id="IPR047766">
    <property type="entry name" value="PxxKW_fam"/>
</dbReference>
<name>A0A1H3YTY2_9BACT</name>
<sequence>MQCQTVLAGTECSFWKKNGCSAPTGSCQVIVEECQGCDRVTKGSIGDVCSAYPDPAAKWVNGLCNFATHKKIDLKVDDVRVNPLKAAKRAAAGKGK</sequence>
<reference evidence="1 2" key="1">
    <citation type="submission" date="2016-10" db="EMBL/GenBank/DDBJ databases">
        <authorList>
            <person name="de Groot N.N."/>
        </authorList>
    </citation>
    <scope>NUCLEOTIDE SEQUENCE [LARGE SCALE GENOMIC DNA]</scope>
    <source>
        <strain evidence="1 2">DSM 7343</strain>
    </source>
</reference>
<keyword evidence="2" id="KW-1185">Reference proteome</keyword>
<proteinExistence type="predicted"/>
<dbReference type="STRING" id="37625.SAMN05660420_01372"/>
<dbReference type="OrthoDB" id="5387471at2"/>
<accession>A0A1H3YTY2</accession>
<protein>
    <submittedName>
        <fullName evidence="1">Uncharacterized protein</fullName>
    </submittedName>
</protein>
<dbReference type="Proteomes" id="UP000199409">
    <property type="component" value="Unassembled WGS sequence"/>
</dbReference>
<dbReference type="EMBL" id="FNQN01000003">
    <property type="protein sequence ID" value="SEA14502.1"/>
    <property type="molecule type" value="Genomic_DNA"/>
</dbReference>
<evidence type="ECO:0000313" key="2">
    <source>
        <dbReference type="Proteomes" id="UP000199409"/>
    </source>
</evidence>
<gene>
    <name evidence="1" type="ORF">SAMN05660420_01372</name>
</gene>
<dbReference type="RefSeq" id="WP_092346055.1">
    <property type="nucleotide sequence ID" value="NZ_FNQN01000003.1"/>
</dbReference>
<dbReference type="Pfam" id="PF20657">
    <property type="entry name" value="DUF6811"/>
    <property type="match status" value="1"/>
</dbReference>
<dbReference type="AlphaFoldDB" id="A0A1H3YTY2"/>
<evidence type="ECO:0000313" key="1">
    <source>
        <dbReference type="EMBL" id="SEA14502.1"/>
    </source>
</evidence>
<organism evidence="1 2">
    <name type="scientific">Desulfuromusa kysingii</name>
    <dbReference type="NCBI Taxonomy" id="37625"/>
    <lineage>
        <taxon>Bacteria</taxon>
        <taxon>Pseudomonadati</taxon>
        <taxon>Thermodesulfobacteriota</taxon>
        <taxon>Desulfuromonadia</taxon>
        <taxon>Desulfuromonadales</taxon>
        <taxon>Geopsychrobacteraceae</taxon>
        <taxon>Desulfuromusa</taxon>
    </lineage>
</organism>
<dbReference type="NCBIfam" id="NF038144">
    <property type="entry name" value="PxxKW"/>
    <property type="match status" value="1"/>
</dbReference>